<comment type="similarity">
    <text evidence="5">Belongs to the methyl-accepting chemotaxis (MCP) protein family.</text>
</comment>
<proteinExistence type="inferred from homology"/>
<keyword evidence="8" id="KW-1133">Transmembrane helix</keyword>
<evidence type="ECO:0000256" key="7">
    <source>
        <dbReference type="SAM" id="Coils"/>
    </source>
</evidence>
<evidence type="ECO:0000256" key="4">
    <source>
        <dbReference type="ARBA" id="ARBA00023224"/>
    </source>
</evidence>
<evidence type="ECO:0000313" key="12">
    <source>
        <dbReference type="Proteomes" id="UP001060325"/>
    </source>
</evidence>
<dbReference type="PROSITE" id="PS50111">
    <property type="entry name" value="CHEMOTAXIS_TRANSDUC_2"/>
    <property type="match status" value="1"/>
</dbReference>
<evidence type="ECO:0000313" key="11">
    <source>
        <dbReference type="EMBL" id="UTT42015.1"/>
    </source>
</evidence>
<accession>A0ABY5FKU3</accession>
<dbReference type="SMART" id="SM00304">
    <property type="entry name" value="HAMP"/>
    <property type="match status" value="2"/>
</dbReference>
<keyword evidence="8" id="KW-0812">Transmembrane</keyword>
<keyword evidence="3 8" id="KW-0472">Membrane</keyword>
<dbReference type="InterPro" id="IPR003660">
    <property type="entry name" value="HAMP_dom"/>
</dbReference>
<feature type="domain" description="HAMP" evidence="10">
    <location>
        <begin position="244"/>
        <end position="297"/>
    </location>
</feature>
<evidence type="ECO:0000259" key="10">
    <source>
        <dbReference type="PROSITE" id="PS50885"/>
    </source>
</evidence>
<dbReference type="EMBL" id="CP101462">
    <property type="protein sequence ID" value="UTT42015.1"/>
    <property type="molecule type" value="Genomic_DNA"/>
</dbReference>
<dbReference type="InterPro" id="IPR004090">
    <property type="entry name" value="Chemotax_Me-accpt_rcpt"/>
</dbReference>
<dbReference type="Gene3D" id="1.10.287.950">
    <property type="entry name" value="Methyl-accepting chemotaxis protein"/>
    <property type="match status" value="1"/>
</dbReference>
<evidence type="ECO:0000259" key="9">
    <source>
        <dbReference type="PROSITE" id="PS50111"/>
    </source>
</evidence>
<dbReference type="Pfam" id="PF00672">
    <property type="entry name" value="HAMP"/>
    <property type="match status" value="1"/>
</dbReference>
<dbReference type="PROSITE" id="PS50885">
    <property type="entry name" value="HAMP"/>
    <property type="match status" value="1"/>
</dbReference>
<sequence>MHYRQVEKNWKEGEEDMDVKRLLRSLNKWKVRRRPDRVKGRSSMRRKMAMALVPTLIALLIVGALGSYQLQNATSEYDRVLNERLQDMLVAEDLALTVTDAERYLNYYLLVSNPKTLISLDASQTKRDELMNTLQQSTEDPKVLAWLDDLEKFNQHLDTEMARVIDLRQQQDEIGYKTVLNTSVTPTTDRVRMTVTDLVTYQGEALAAESEAVQASAGQSIIWMVVISIIGVVVGLLSLLALQKLFLKPINRLVSEARVVAEGDLTGGDIEVGSNDELGDLVTAFNDMKRNLVGLIRQVGAASDKVTAYSEELYASTDHVATTTQGVAGLFEQMNLAAQASAKRAEEGTSGVNQAVVGLSQIAAASQGVNEQTIHTLEAASGGLETIQLAERQMREIQQANDLTQQMVERLSNQSLEIEKITRSITAITEQTNLLALNAAIEAARAGEHGKGFAVVAAEVRKLAEESKQSAKQIQAVVADIQRDTSEVESAFDVTSQHVTSGVTQMGEVAGAFREIVSVIQETSRQMSEIAAATEEVSANTTEVAVSVEDMSTNAVSTQRSVEEAGANVEEQLAAIQEINGIAETMSHMSVELKDLVHLFKTSNPSSNDR</sequence>
<evidence type="ECO:0000256" key="8">
    <source>
        <dbReference type="SAM" id="Phobius"/>
    </source>
</evidence>
<evidence type="ECO:0000256" key="5">
    <source>
        <dbReference type="ARBA" id="ARBA00029447"/>
    </source>
</evidence>
<dbReference type="SMART" id="SM00283">
    <property type="entry name" value="MA"/>
    <property type="match status" value="1"/>
</dbReference>
<dbReference type="PANTHER" id="PTHR32089">
    <property type="entry name" value="METHYL-ACCEPTING CHEMOTAXIS PROTEIN MCPB"/>
    <property type="match status" value="1"/>
</dbReference>
<keyword evidence="2" id="KW-1003">Cell membrane</keyword>
<dbReference type="CDD" id="cd06225">
    <property type="entry name" value="HAMP"/>
    <property type="match status" value="1"/>
</dbReference>
<organism evidence="11 12">
    <name type="scientific">Exiguobacterium aurantiacum</name>
    <dbReference type="NCBI Taxonomy" id="33987"/>
    <lineage>
        <taxon>Bacteria</taxon>
        <taxon>Bacillati</taxon>
        <taxon>Bacillota</taxon>
        <taxon>Bacilli</taxon>
        <taxon>Bacillales</taxon>
        <taxon>Bacillales Family XII. Incertae Sedis</taxon>
        <taxon>Exiguobacterium</taxon>
    </lineage>
</organism>
<dbReference type="Pfam" id="PF00015">
    <property type="entry name" value="MCPsignal"/>
    <property type="match status" value="1"/>
</dbReference>
<keyword evidence="7" id="KW-0175">Coiled coil</keyword>
<dbReference type="CDD" id="cd11386">
    <property type="entry name" value="MCP_signal"/>
    <property type="match status" value="1"/>
</dbReference>
<evidence type="ECO:0000256" key="2">
    <source>
        <dbReference type="ARBA" id="ARBA00022475"/>
    </source>
</evidence>
<evidence type="ECO:0000256" key="1">
    <source>
        <dbReference type="ARBA" id="ARBA00004236"/>
    </source>
</evidence>
<feature type="coiled-coil region" evidence="7">
    <location>
        <begin position="387"/>
        <end position="414"/>
    </location>
</feature>
<reference evidence="11" key="1">
    <citation type="submission" date="2022-07" db="EMBL/GenBank/DDBJ databases">
        <title>Complete genome of CX2.</title>
        <authorList>
            <person name="Cao G."/>
        </authorList>
    </citation>
    <scope>NUCLEOTIDE SEQUENCE</scope>
    <source>
        <strain evidence="11">CX2</strain>
    </source>
</reference>
<comment type="subcellular location">
    <subcellularLocation>
        <location evidence="1">Cell membrane</location>
    </subcellularLocation>
</comment>
<gene>
    <name evidence="11" type="ORF">NMQ00_10635</name>
</gene>
<keyword evidence="12" id="KW-1185">Reference proteome</keyword>
<dbReference type="PRINTS" id="PR00260">
    <property type="entry name" value="CHEMTRNSDUCR"/>
</dbReference>
<dbReference type="Pfam" id="PF12729">
    <property type="entry name" value="4HB_MCP_1"/>
    <property type="match status" value="1"/>
</dbReference>
<keyword evidence="4 6" id="KW-0807">Transducer</keyword>
<protein>
    <submittedName>
        <fullName evidence="11">Methyl-accepting chemotaxis protein</fullName>
    </submittedName>
</protein>
<dbReference type="InterPro" id="IPR004089">
    <property type="entry name" value="MCPsignal_dom"/>
</dbReference>
<dbReference type="InterPro" id="IPR024478">
    <property type="entry name" value="HlyB_4HB_MCP"/>
</dbReference>
<dbReference type="Gene3D" id="6.10.340.10">
    <property type="match status" value="1"/>
</dbReference>
<name>A0ABY5FKU3_9BACL</name>
<evidence type="ECO:0000256" key="6">
    <source>
        <dbReference type="PROSITE-ProRule" id="PRU00284"/>
    </source>
</evidence>
<evidence type="ECO:0000256" key="3">
    <source>
        <dbReference type="ARBA" id="ARBA00023136"/>
    </source>
</evidence>
<dbReference type="Proteomes" id="UP001060325">
    <property type="component" value="Chromosome"/>
</dbReference>
<dbReference type="SUPFAM" id="SSF58104">
    <property type="entry name" value="Methyl-accepting chemotaxis protein (MCP) signaling domain"/>
    <property type="match status" value="1"/>
</dbReference>
<dbReference type="RefSeq" id="WP_255176677.1">
    <property type="nucleotide sequence ID" value="NZ_CP101462.1"/>
</dbReference>
<dbReference type="PANTHER" id="PTHR32089:SF112">
    <property type="entry name" value="LYSOZYME-LIKE PROTEIN-RELATED"/>
    <property type="match status" value="1"/>
</dbReference>
<feature type="transmembrane region" description="Helical" evidence="8">
    <location>
        <begin position="221"/>
        <end position="242"/>
    </location>
</feature>
<feature type="domain" description="Methyl-accepting transducer" evidence="9">
    <location>
        <begin position="316"/>
        <end position="552"/>
    </location>
</feature>